<name>A0ABS2BJZ0_9NEIS</name>
<protein>
    <submittedName>
        <fullName evidence="2">HD domain-containing protein</fullName>
    </submittedName>
</protein>
<evidence type="ECO:0000313" key="2">
    <source>
        <dbReference type="EMBL" id="MBM3115403.1"/>
    </source>
</evidence>
<dbReference type="InterPro" id="IPR006674">
    <property type="entry name" value="HD_domain"/>
</dbReference>
<keyword evidence="3" id="KW-1185">Reference proteome</keyword>
<dbReference type="InterPro" id="IPR052567">
    <property type="entry name" value="OP_Dioxygenase"/>
</dbReference>
<dbReference type="Gene3D" id="1.10.3210.10">
    <property type="entry name" value="Hypothetical protein af1432"/>
    <property type="match status" value="1"/>
</dbReference>
<dbReference type="Proteomes" id="UP000809431">
    <property type="component" value="Unassembled WGS sequence"/>
</dbReference>
<dbReference type="PANTHER" id="PTHR40202">
    <property type="match status" value="1"/>
</dbReference>
<accession>A0ABS2BJZ0</accession>
<proteinExistence type="predicted"/>
<feature type="domain" description="HD" evidence="1">
    <location>
        <begin position="29"/>
        <end position="99"/>
    </location>
</feature>
<dbReference type="EMBL" id="JAESND010000002">
    <property type="protein sequence ID" value="MBM3115403.1"/>
    <property type="molecule type" value="Genomic_DNA"/>
</dbReference>
<evidence type="ECO:0000313" key="3">
    <source>
        <dbReference type="Proteomes" id="UP000809431"/>
    </source>
</evidence>
<dbReference type="PANTHER" id="PTHR40202:SF1">
    <property type="entry name" value="HD DOMAIN-CONTAINING PROTEIN"/>
    <property type="match status" value="1"/>
</dbReference>
<dbReference type="SUPFAM" id="SSF109604">
    <property type="entry name" value="HD-domain/PDEase-like"/>
    <property type="match status" value="1"/>
</dbReference>
<dbReference type="Pfam" id="PF01966">
    <property type="entry name" value="HD"/>
    <property type="match status" value="1"/>
</dbReference>
<gene>
    <name evidence="2" type="ORF">JMJ54_06150</name>
</gene>
<dbReference type="NCBIfam" id="TIGR03276">
    <property type="entry name" value="Phn-HD"/>
    <property type="match status" value="1"/>
</dbReference>
<reference evidence="2 3" key="1">
    <citation type="submission" date="2021-01" db="EMBL/GenBank/DDBJ databases">
        <title>Draft Genome Sequence and Polyhydroxyalkanoate Biosynthetic Potential of Jeongeupia naejangsanensis Type Strain DSM 24253.</title>
        <authorList>
            <person name="Turrini P."/>
            <person name="Artuso I."/>
            <person name="Lugli G.A."/>
            <person name="Frangipani E."/>
            <person name="Ventura M."/>
            <person name="Visca P."/>
        </authorList>
    </citation>
    <scope>NUCLEOTIDE SEQUENCE [LARGE SCALE GENOMIC DNA]</scope>
    <source>
        <strain evidence="2 3">DSM 24253</strain>
    </source>
</reference>
<organism evidence="2 3">
    <name type="scientific">Jeongeupia naejangsanensis</name>
    <dbReference type="NCBI Taxonomy" id="613195"/>
    <lineage>
        <taxon>Bacteria</taxon>
        <taxon>Pseudomonadati</taxon>
        <taxon>Pseudomonadota</taxon>
        <taxon>Betaproteobacteria</taxon>
        <taxon>Neisseriales</taxon>
        <taxon>Chitinibacteraceae</taxon>
        <taxon>Jeongeupia</taxon>
    </lineage>
</organism>
<evidence type="ECO:0000259" key="1">
    <source>
        <dbReference type="Pfam" id="PF01966"/>
    </source>
</evidence>
<comment type="caution">
    <text evidence="2">The sequence shown here is derived from an EMBL/GenBank/DDBJ whole genome shotgun (WGS) entry which is preliminary data.</text>
</comment>
<sequence length="188" mass="19618">MILDWAGLESLLCNAGHSLYGGEAISQLEHALQSAECAERDGASAALTTAALLHDLGHLVSGQADDDLANGIDDRHEQIGIAALRGLFGDDVLAPIALHVAAKRYLCAVEPTYLAELSPASCLSLALQGGVMTTAEAERFDRNPHAAAAIALRRWDDEAKVVGKTTPTLGHYLAIARGAARTTAGALQ</sequence>
<dbReference type="RefSeq" id="WP_203537071.1">
    <property type="nucleotide sequence ID" value="NZ_JAESND010000002.1"/>
</dbReference>
<dbReference type="InterPro" id="IPR017670">
    <property type="entry name" value="Phosphonate_degrad-assoc"/>
</dbReference>